<evidence type="ECO:0000256" key="1">
    <source>
        <dbReference type="SAM" id="MobiDB-lite"/>
    </source>
</evidence>
<feature type="domain" description="PDZ" evidence="2">
    <location>
        <begin position="2378"/>
        <end position="2447"/>
    </location>
</feature>
<feature type="domain" description="PDZ" evidence="2">
    <location>
        <begin position="9"/>
        <end position="93"/>
    </location>
</feature>
<feature type="compositionally biased region" description="Basic and acidic residues" evidence="1">
    <location>
        <begin position="2350"/>
        <end position="2359"/>
    </location>
</feature>
<feature type="compositionally biased region" description="Pro residues" evidence="1">
    <location>
        <begin position="1392"/>
        <end position="1405"/>
    </location>
</feature>
<evidence type="ECO:0000259" key="2">
    <source>
        <dbReference type="PROSITE" id="PS50106"/>
    </source>
</evidence>
<feature type="region of interest" description="Disordered" evidence="1">
    <location>
        <begin position="1687"/>
        <end position="1754"/>
    </location>
</feature>
<feature type="compositionally biased region" description="Polar residues" evidence="1">
    <location>
        <begin position="1024"/>
        <end position="1037"/>
    </location>
</feature>
<feature type="compositionally biased region" description="Basic residues" evidence="1">
    <location>
        <begin position="2360"/>
        <end position="2369"/>
    </location>
</feature>
<feature type="region of interest" description="Disordered" evidence="1">
    <location>
        <begin position="1337"/>
        <end position="1445"/>
    </location>
</feature>
<dbReference type="Pfam" id="PF00595">
    <property type="entry name" value="PDZ"/>
    <property type="match status" value="5"/>
</dbReference>
<organism evidence="3 4">
    <name type="scientific">Clytia hemisphaerica</name>
    <dbReference type="NCBI Taxonomy" id="252671"/>
    <lineage>
        <taxon>Eukaryota</taxon>
        <taxon>Metazoa</taxon>
        <taxon>Cnidaria</taxon>
        <taxon>Hydrozoa</taxon>
        <taxon>Hydroidolina</taxon>
        <taxon>Leptothecata</taxon>
        <taxon>Obeliida</taxon>
        <taxon>Clytiidae</taxon>
        <taxon>Clytia</taxon>
    </lineage>
</organism>
<reference evidence="3" key="1">
    <citation type="submission" date="2021-01" db="UniProtKB">
        <authorList>
            <consortium name="EnsemblMetazoa"/>
        </authorList>
    </citation>
    <scope>IDENTIFICATION</scope>
</reference>
<feature type="compositionally biased region" description="Low complexity" evidence="1">
    <location>
        <begin position="866"/>
        <end position="879"/>
    </location>
</feature>
<feature type="compositionally biased region" description="Polar residues" evidence="1">
    <location>
        <begin position="587"/>
        <end position="606"/>
    </location>
</feature>
<evidence type="ECO:0000313" key="3">
    <source>
        <dbReference type="EnsemblMetazoa" id="CLYHEMP008723.1"/>
    </source>
</evidence>
<feature type="compositionally biased region" description="Basic and acidic residues" evidence="1">
    <location>
        <begin position="1585"/>
        <end position="1608"/>
    </location>
</feature>
<dbReference type="GeneID" id="136797724"/>
<feature type="region of interest" description="Disordered" evidence="1">
    <location>
        <begin position="332"/>
        <end position="361"/>
    </location>
</feature>
<protein>
    <recommendedName>
        <fullName evidence="2">PDZ domain-containing protein</fullName>
    </recommendedName>
</protein>
<feature type="compositionally biased region" description="Polar residues" evidence="1">
    <location>
        <begin position="1457"/>
        <end position="1473"/>
    </location>
</feature>
<dbReference type="InterPro" id="IPR001478">
    <property type="entry name" value="PDZ"/>
</dbReference>
<dbReference type="OrthoDB" id="6022711at2759"/>
<accession>A0A7M5WS48</accession>
<dbReference type="Proteomes" id="UP000594262">
    <property type="component" value="Unplaced"/>
</dbReference>
<feature type="region of interest" description="Disordered" evidence="1">
    <location>
        <begin position="815"/>
        <end position="880"/>
    </location>
</feature>
<feature type="region of interest" description="Disordered" evidence="1">
    <location>
        <begin position="577"/>
        <end position="618"/>
    </location>
</feature>
<feature type="domain" description="PDZ" evidence="2">
    <location>
        <begin position="141"/>
        <end position="212"/>
    </location>
</feature>
<feature type="compositionally biased region" description="Low complexity" evidence="1">
    <location>
        <begin position="1423"/>
        <end position="1435"/>
    </location>
</feature>
<proteinExistence type="predicted"/>
<feature type="region of interest" description="Disordered" evidence="1">
    <location>
        <begin position="973"/>
        <end position="1186"/>
    </location>
</feature>
<dbReference type="InterPro" id="IPR051342">
    <property type="entry name" value="PDZ_scaffold"/>
</dbReference>
<feature type="region of interest" description="Disordered" evidence="1">
    <location>
        <begin position="1807"/>
        <end position="1884"/>
    </location>
</feature>
<feature type="domain" description="PDZ" evidence="2">
    <location>
        <begin position="1951"/>
        <end position="2036"/>
    </location>
</feature>
<dbReference type="PROSITE" id="PS50106">
    <property type="entry name" value="PDZ"/>
    <property type="match status" value="9"/>
</dbReference>
<dbReference type="PANTHER" id="PTHR19964">
    <property type="entry name" value="MULTIPLE PDZ DOMAIN PROTEIN"/>
    <property type="match status" value="1"/>
</dbReference>
<dbReference type="CDD" id="cd00136">
    <property type="entry name" value="PDZ_canonical"/>
    <property type="match status" value="5"/>
</dbReference>
<feature type="compositionally biased region" description="Low complexity" evidence="1">
    <location>
        <begin position="350"/>
        <end position="361"/>
    </location>
</feature>
<feature type="region of interest" description="Disordered" evidence="1">
    <location>
        <begin position="2269"/>
        <end position="2371"/>
    </location>
</feature>
<feature type="domain" description="PDZ" evidence="2">
    <location>
        <begin position="249"/>
        <end position="317"/>
    </location>
</feature>
<dbReference type="InterPro" id="IPR036034">
    <property type="entry name" value="PDZ_sf"/>
</dbReference>
<dbReference type="SUPFAM" id="SSF50156">
    <property type="entry name" value="PDZ domain-like"/>
    <property type="match status" value="9"/>
</dbReference>
<feature type="compositionally biased region" description="Basic and acidic residues" evidence="1">
    <location>
        <begin position="1120"/>
        <end position="1139"/>
    </location>
</feature>
<feature type="compositionally biased region" description="Polar residues" evidence="1">
    <location>
        <begin position="1715"/>
        <end position="1729"/>
    </location>
</feature>
<sequence length="2463" mass="271685">MKEKQDVLKLHLLKEKGKGLGIQLTKNTDTKKKGIFISHLLEDSVAEHDGRLQIGDEILFINGQSLLTLGHKEAVQLLHSASNPVQLVISRKLVSEKRQSSRKPSKSDVSPELFENNNNIFIGDVESPRLYTPTSEHHTKEIILINGRDGKKLGFSMAGGAEYGSPLVVKNILAGGIASLDGRLRIGDHLLKVNDIPLDNFKYNEAVSLFKSLKQGQIKLLVKTIRTRRSSNSSNDSTPRDLIDGANIDVVIKKVPGKGLGVGFGQSSRSGIFIKYLAKGSLAARKSLLQLKDQVVALNGIGTRDTSLDDFHKIIHNIQPGDVRLSVIRHHRDSSGRGSMTPETSRSRSETGSSVSSGVSTVGSGNDLAGLMSPAVPLNKQKQVYKRERLRSAILLNESDDDDDYEDEAMIALYQKRLKAKAEKAESAKTKDGWLMKHDVINSDEDGGYHGNEEDAVMNIEMKQHSPNQKTMGNKKPSKEEGVYPGVDADGLLKVIIERDKTGSLGLSIKMKKNNKTQGAHEGVYAKNVAVGGSADRGGVKSGDQIIQVNKTKMEDLTYGGVIAFFKKIPKKTTFVLRRPSSEDTRLSTPSFTPQKKTNSTSSLSVPNLIDDDDMNAQSQNTPILRNSILESSFRHSRTPSFRRTNSQQQGGVTRASTFKIIGKIGGIGVPLPESSDVPEGYNVHLLEVSLTKGENLGLSLVPATSKLKSYLQIRQIQLTSPCVDLLLRNDAIFSVNGISIKHINHAQALQILKQCEHLVKLVILREKDTTAETKNDHVTPPLHIEKKVRLKSPKTNDALPGTIVNELKSHLIRPTLHRRTTENSSLVSIPQLTGNGHKSSPVLNQRKASVKKNLAVPNRSDEDSSSLSSNPNTPSSLPKCYAVNERTNVGAFMVKKEKTYKVLGLDVMMDELGLCHVTEISKHGMFANDNRIRVGDNLLAINKESLSGKPISFVRNAIRSVSRGDVEIILRAAPDEDEESGDSSSTNRNADELESVITTATTARFDDFHDPTELPLPADTRSKVPTQRQTSFNASKNGIPAPSTFQSDQESSSDDDAYSDVTCLPPAPPKPIAPHLIGDDNDSDNESCFSAMPAPPPPVTNFKPKNGSPSSRRSTRKRIQPDFDDAKSFRSDFDDGKSDFYIPPPPPPVLKSALGEGYASDNSDEDSQSDKEREKLGHKKSPVVEEENLAYKRRLSIEIAQKFVNQNIEGDENLAISRNDEEPTEIYYPRSYHQQKDKKKSLFSRLKSKLLLPSKNDLNSPDLNNTKMRKKDKQQRQRPVSAADFRDTSSRRQLKASISQPDLMVAVQNADVTDSGNGMRKFDSLDGQSFSNEVNTMSSKASLSTPDLSMKQSSSSSSLSVKQLPRILSFRKQKPENGQKKKKRRNSRPNVSPPRSPAPVPPSPTLDAKDSPTINIEPNFEPFSPYDIIPSPSSDHCDGKPVESPYEVIDKFRFSGNQSNTLSETSSASQSRYAADGPSTLKEECSFENALQDSRLGNHLGHLDEKPPPPPPRPPSLQSSPLLRRNLEIGIIETDTDERPGLKKRGSSLLSLNFPPPPGINYDDEKSSPIATSSVENSLDFSDEGLRTPEMSQERKRTLSLRDKADPKLQPFQVPNSYQGHLSPGNGVRGRPVSPRDIHGNYSNEDDDISDWGSEFSNSVVNFETNNKGTSRYASEHRANLFEVSTKVRSHSKEPPTNVTNPKTKNLDRKKLFSINSNKQRSTSSNGTDVEMRPPTTNKEKRKQIKSLPNSIPNNELQISQPILVKRQTFTELFSAKEVNALGASPSQNPSLDYLVSKTIRRNLGDPYPMATSEQKITEGEIPRSKSNPIPKPPRRGATHHIPNEKKPDPSYENIQTYQHQDQPKVERSSSIIGRPVPPIPIEDTEEFRMNNTSLTDDELNQLYASVDLVKKKADRLKSSGSSNSEESGGRFTVHTTLDENGQVKEGVFKVKLVRESGKTLGFVITGGRDTPIEKVLIKQVEDQSLASTCSIPLKAGDELLEVNGQDVTEFTHFEVLNTLQDSPPLVKLTIFRSSNGNQSLLQQQSTDTHIVKDIASKLDSQSILASFKGTGQHSKESEIISINKRRLSNSTKPQLTVDSFDSLMDGEDKINRITKTPPLLPKSLQNTPNKKNAKNTPTRPRGRTSSVSSTNINVSVTSPMKATTPLKMTTPPKTNDGLEWLEIDLYKQPGRGLGIAVTGGPKHIVKDGIRVKRLIPDSIASLDNRLRKDDLICTINGRQLKGMTQGDALNFLKDIPKVINLGVKRGSVPSNDVLLSPASVRPKSAPHSDKGDTVRRSRPQTKEPPQRRSRSETRNVETPKETPKKRPSSVSRLSRLFRGSSESINSLGKEDKQEKQSSKSRKRSSSKRKNEPALLTIIFDKTDKNAFDFTLAGGANTIYGDQPVLVESVRRGSELSKSLRINDELISIQGIDVRRFPVNKTVELLSRLPLGRVCVVVQRKP</sequence>
<feature type="compositionally biased region" description="Basic and acidic residues" evidence="1">
    <location>
        <begin position="2288"/>
        <end position="2326"/>
    </location>
</feature>
<dbReference type="SMART" id="SM00228">
    <property type="entry name" value="PDZ"/>
    <property type="match status" value="9"/>
</dbReference>
<dbReference type="RefSeq" id="XP_066910411.1">
    <property type="nucleotide sequence ID" value="XM_067054310.1"/>
</dbReference>
<feature type="domain" description="PDZ" evidence="2">
    <location>
        <begin position="494"/>
        <end position="581"/>
    </location>
</feature>
<dbReference type="PANTHER" id="PTHR19964:SF92">
    <property type="entry name" value="PATJ HOMOLOG"/>
    <property type="match status" value="1"/>
</dbReference>
<feature type="compositionally biased region" description="Polar residues" evidence="1">
    <location>
        <begin position="823"/>
        <end position="848"/>
    </location>
</feature>
<feature type="domain" description="PDZ" evidence="2">
    <location>
        <begin position="892"/>
        <end position="977"/>
    </location>
</feature>
<feature type="compositionally biased region" description="Polar residues" evidence="1">
    <location>
        <begin position="1696"/>
        <end position="1705"/>
    </location>
</feature>
<dbReference type="Gene3D" id="2.30.42.10">
    <property type="match status" value="9"/>
</dbReference>
<keyword evidence="4" id="KW-1185">Reference proteome</keyword>
<dbReference type="EnsemblMetazoa" id="CLYHEMT008723.1">
    <property type="protein sequence ID" value="CLYHEMP008723.1"/>
    <property type="gene ID" value="CLYHEMG008723"/>
</dbReference>
<feature type="domain" description="PDZ" evidence="2">
    <location>
        <begin position="2184"/>
        <end position="2269"/>
    </location>
</feature>
<feature type="compositionally biased region" description="Polar residues" evidence="1">
    <location>
        <begin position="1570"/>
        <end position="1581"/>
    </location>
</feature>
<evidence type="ECO:0000313" key="4">
    <source>
        <dbReference type="Proteomes" id="UP000594262"/>
    </source>
</evidence>
<feature type="region of interest" description="Disordered" evidence="1">
    <location>
        <begin position="1254"/>
        <end position="1301"/>
    </location>
</feature>
<name>A0A7M5WS48_9CNID</name>
<feature type="region of interest" description="Disordered" evidence="1">
    <location>
        <begin position="1457"/>
        <end position="1652"/>
    </location>
</feature>
<feature type="compositionally biased region" description="Polar residues" evidence="1">
    <location>
        <begin position="1337"/>
        <end position="1353"/>
    </location>
</feature>
<feature type="compositionally biased region" description="Low complexity" evidence="1">
    <location>
        <begin position="2128"/>
        <end position="2175"/>
    </location>
</feature>
<feature type="region of interest" description="Disordered" evidence="1">
    <location>
        <begin position="2115"/>
        <end position="2175"/>
    </location>
</feature>
<feature type="domain" description="PDZ" evidence="2">
    <location>
        <begin position="686"/>
        <end position="768"/>
    </location>
</feature>